<dbReference type="InterPro" id="IPR017880">
    <property type="entry name" value="KilA_N"/>
</dbReference>
<evidence type="ECO:0000259" key="1">
    <source>
        <dbReference type="PROSITE" id="PS51301"/>
    </source>
</evidence>
<evidence type="ECO:0000313" key="2">
    <source>
        <dbReference type="EMBL" id="HAF6262348.1"/>
    </source>
</evidence>
<gene>
    <name evidence="2" type="ORF">G9F11_005059</name>
</gene>
<comment type="caution">
    <text evidence="2">The sequence shown here is derived from an EMBL/GenBank/DDBJ whole genome shotgun (WGS) entry which is preliminary data.</text>
</comment>
<reference evidence="2" key="1">
    <citation type="journal article" date="2018" name="Genome Biol.">
        <title>SKESA: strategic k-mer extension for scrupulous assemblies.</title>
        <authorList>
            <person name="Souvorov A."/>
            <person name="Agarwala R."/>
            <person name="Lipman D.J."/>
        </authorList>
    </citation>
    <scope>NUCLEOTIDE SEQUENCE</scope>
    <source>
        <strain evidence="2">MA.CK_93/00001031</strain>
    </source>
</reference>
<sequence>MSTVNKLPVVVGVEIPLDESGRYNLNTIHKASGAGDDKSPGQWLRRKTTKELIKELDSNLLKNIQDVNLHLGQKSINSVHGGPNSGTFAHELLAVSYAGWIRASFQLEVNQAFIDYRKGKVSIDIANPRDCTDRDHPPAFQARTFLYNGAFASVRRRAC</sequence>
<feature type="domain" description="KilA-N" evidence="1">
    <location>
        <begin position="1"/>
        <end position="116"/>
    </location>
</feature>
<dbReference type="Pfam" id="PF04383">
    <property type="entry name" value="KilA-N"/>
    <property type="match status" value="1"/>
</dbReference>
<dbReference type="PROSITE" id="PS51301">
    <property type="entry name" value="KILA_N"/>
    <property type="match status" value="1"/>
</dbReference>
<protein>
    <submittedName>
        <fullName evidence="2">KilA-N domain-containing protein</fullName>
    </submittedName>
</protein>
<reference evidence="2" key="2">
    <citation type="submission" date="2020-02" db="EMBL/GenBank/DDBJ databases">
        <authorList>
            <consortium name="NCBI Pathogen Detection Project"/>
        </authorList>
    </citation>
    <scope>NUCLEOTIDE SEQUENCE</scope>
    <source>
        <strain evidence="2">MA.CK_93/00001031</strain>
    </source>
</reference>
<dbReference type="SMART" id="SM01252">
    <property type="entry name" value="KilA-N"/>
    <property type="match status" value="1"/>
</dbReference>
<name>A0A750HT07_SALER</name>
<dbReference type="EMBL" id="DAAVPY010000026">
    <property type="protein sequence ID" value="HAF6262348.1"/>
    <property type="molecule type" value="Genomic_DNA"/>
</dbReference>
<accession>A0A750HT07</accession>
<dbReference type="InterPro" id="IPR018004">
    <property type="entry name" value="KilA/APSES_HTH"/>
</dbReference>
<organism evidence="2">
    <name type="scientific">Salmonella enterica</name>
    <name type="common">Salmonella choleraesuis</name>
    <dbReference type="NCBI Taxonomy" id="28901"/>
    <lineage>
        <taxon>Bacteria</taxon>
        <taxon>Pseudomonadati</taxon>
        <taxon>Pseudomonadota</taxon>
        <taxon>Gammaproteobacteria</taxon>
        <taxon>Enterobacterales</taxon>
        <taxon>Enterobacteriaceae</taxon>
        <taxon>Salmonella</taxon>
    </lineage>
</organism>
<proteinExistence type="predicted"/>
<dbReference type="AlphaFoldDB" id="A0A750HT07"/>